<comment type="caution">
    <text evidence="1">The sequence shown here is derived from an EMBL/GenBank/DDBJ whole genome shotgun (WGS) entry which is preliminary data.</text>
</comment>
<evidence type="ECO:0000313" key="1">
    <source>
        <dbReference type="EMBL" id="KAK3076866.1"/>
    </source>
</evidence>
<keyword evidence="2" id="KW-1185">Reference proteome</keyword>
<dbReference type="EMBL" id="JAWDJW010003458">
    <property type="protein sequence ID" value="KAK3076866.1"/>
    <property type="molecule type" value="Genomic_DNA"/>
</dbReference>
<organism evidence="1 2">
    <name type="scientific">Coniosporium uncinatum</name>
    <dbReference type="NCBI Taxonomy" id="93489"/>
    <lineage>
        <taxon>Eukaryota</taxon>
        <taxon>Fungi</taxon>
        <taxon>Dikarya</taxon>
        <taxon>Ascomycota</taxon>
        <taxon>Pezizomycotina</taxon>
        <taxon>Dothideomycetes</taxon>
        <taxon>Dothideomycetes incertae sedis</taxon>
        <taxon>Coniosporium</taxon>
    </lineage>
</organism>
<protein>
    <submittedName>
        <fullName evidence="1">Uncharacterized protein</fullName>
    </submittedName>
</protein>
<gene>
    <name evidence="1" type="ORF">LTS18_011780</name>
</gene>
<name>A0ACC3DJT2_9PEZI</name>
<proteinExistence type="predicted"/>
<sequence>MVAMGRIEDFMKEPDKPEADFLASSGEISLNKASFAWPAAEKVVLSDVSLVFETGLTVVCGEVGAGKTALLQSLLGELDQREGIYDRANEAVGYCAQTPWLQSMSIRDNILFSSPYEPQRYEHVLDHCQLLPDMANFKHGDLSMIGENGIGLSGGQRARVALARAVYSRARILMLDDPLSALDHQTAESIVRKCFAGPLMRDRTTVLVTHRTDLCLPYAKQIVKISDGTATVMDPCIALPDTSSSLTTVPSQDSATEERTKQNKDDQETAAPDKFMEDEHRSHGGVKLSVYWEYVKAGKLRWWGMLITVLAMYRLTDIGETWFLKSWSEKYKGTVQMMASNPLDRLPSPEDDIRPWLVGFFVLGLSVSIVSFASQAIMVVIIYKAGRRMFKQVIRQVTHATFRFYDVTPVGRLMNRMTSDINTIDGNISYQFYF</sequence>
<reference evidence="1" key="1">
    <citation type="submission" date="2024-09" db="EMBL/GenBank/DDBJ databases">
        <title>Black Yeasts Isolated from many extreme environments.</title>
        <authorList>
            <person name="Coleine C."/>
            <person name="Stajich J.E."/>
            <person name="Selbmann L."/>
        </authorList>
    </citation>
    <scope>NUCLEOTIDE SEQUENCE</scope>
    <source>
        <strain evidence="1">CCFEE 5737</strain>
    </source>
</reference>
<evidence type="ECO:0000313" key="2">
    <source>
        <dbReference type="Proteomes" id="UP001186974"/>
    </source>
</evidence>
<dbReference type="Proteomes" id="UP001186974">
    <property type="component" value="Unassembled WGS sequence"/>
</dbReference>
<feature type="non-terminal residue" evidence="1">
    <location>
        <position position="434"/>
    </location>
</feature>
<accession>A0ACC3DJT2</accession>